<evidence type="ECO:0000313" key="3">
    <source>
        <dbReference type="EMBL" id="KAF2106644.1"/>
    </source>
</evidence>
<dbReference type="GO" id="GO:0005524">
    <property type="term" value="F:ATP binding"/>
    <property type="evidence" value="ECO:0007669"/>
    <property type="project" value="InterPro"/>
</dbReference>
<dbReference type="CDD" id="cd19481">
    <property type="entry name" value="RecA-like_protease"/>
    <property type="match status" value="1"/>
</dbReference>
<dbReference type="OrthoDB" id="10042665at2759"/>
<feature type="region of interest" description="Disordered" evidence="1">
    <location>
        <begin position="1"/>
        <end position="86"/>
    </location>
</feature>
<accession>A0A6A5YIT8</accession>
<feature type="compositionally biased region" description="Polar residues" evidence="1">
    <location>
        <begin position="52"/>
        <end position="61"/>
    </location>
</feature>
<dbReference type="InterPro" id="IPR054289">
    <property type="entry name" value="DUF7025"/>
</dbReference>
<dbReference type="InterPro" id="IPR003593">
    <property type="entry name" value="AAA+_ATPase"/>
</dbReference>
<dbReference type="EMBL" id="ML977360">
    <property type="protein sequence ID" value="KAF2106644.1"/>
    <property type="molecule type" value="Genomic_DNA"/>
</dbReference>
<dbReference type="AlphaFoldDB" id="A0A6A5YIT8"/>
<name>A0A6A5YIT8_9PLEO</name>
<dbReference type="Proteomes" id="UP000799770">
    <property type="component" value="Unassembled WGS sequence"/>
</dbReference>
<dbReference type="PANTHER" id="PTHR46411">
    <property type="entry name" value="FAMILY ATPASE, PUTATIVE-RELATED"/>
    <property type="match status" value="1"/>
</dbReference>
<organism evidence="3 4">
    <name type="scientific">Lophiotrema nucula</name>
    <dbReference type="NCBI Taxonomy" id="690887"/>
    <lineage>
        <taxon>Eukaryota</taxon>
        <taxon>Fungi</taxon>
        <taxon>Dikarya</taxon>
        <taxon>Ascomycota</taxon>
        <taxon>Pezizomycotina</taxon>
        <taxon>Dothideomycetes</taxon>
        <taxon>Pleosporomycetidae</taxon>
        <taxon>Pleosporales</taxon>
        <taxon>Lophiotremataceae</taxon>
        <taxon>Lophiotrema</taxon>
    </lineage>
</organism>
<dbReference type="Pfam" id="PF00004">
    <property type="entry name" value="AAA"/>
    <property type="match status" value="1"/>
</dbReference>
<dbReference type="Gene3D" id="3.40.50.300">
    <property type="entry name" value="P-loop containing nucleotide triphosphate hydrolases"/>
    <property type="match status" value="1"/>
</dbReference>
<evidence type="ECO:0000259" key="2">
    <source>
        <dbReference type="SMART" id="SM00382"/>
    </source>
</evidence>
<feature type="region of interest" description="Disordered" evidence="1">
    <location>
        <begin position="130"/>
        <end position="154"/>
    </location>
</feature>
<evidence type="ECO:0000256" key="1">
    <source>
        <dbReference type="SAM" id="MobiDB-lite"/>
    </source>
</evidence>
<dbReference type="InterPro" id="IPR027417">
    <property type="entry name" value="P-loop_NTPase"/>
</dbReference>
<dbReference type="GO" id="GO:0016887">
    <property type="term" value="F:ATP hydrolysis activity"/>
    <property type="evidence" value="ECO:0007669"/>
    <property type="project" value="InterPro"/>
</dbReference>
<dbReference type="InterPro" id="IPR056599">
    <property type="entry name" value="AAA_lid_fung"/>
</dbReference>
<dbReference type="SUPFAM" id="SSF52540">
    <property type="entry name" value="P-loop containing nucleoside triphosphate hydrolases"/>
    <property type="match status" value="1"/>
</dbReference>
<sequence>MDSTDTQVAGSPKTGDKDEPHEMAASVVVDDARQGTRSLGKDEQAKEDKQQSTETSGGKMSSKQRKMSARPDDQTNDEETLSDGSEARIFCQDLPIGMKKTERTSFKRMKQHAHHLHVTESRMTRLEHRVNELSKRPPSPEPADKKPKKQAAIPQSNAVYWSEFKEWRNRKKPHYAIDILLGDPVLYHHRHDWATGSDSNVLEHHKAEIDWSLEDSLPERIRINSIPLLRLLRRIIGEDFDSTSDLPVVMLRPFKALIYHRGLLHQQLTRYNGGRSPGMSGPELPAKEPEISVPELDNPNEAMADLECLLKFLDECHTQISRRLQNNDQGSRPKVQYSDLWFLFKPGTIIVANHMAHTIWRVLQVTPGRPYLVNPINLGHSQDSSKEPATYTPFTLDCYYIDYDGKKWGPYQHRFSIEPFDGVKEVDSLDIYPVDYCEQGANTAASARKRGNLFVEASKISHMYYKGRTVIDHPNGQPIKNISHVVDIDSPVMVDFDRTLQFNPEWRLELGWQNMFQAPAYETREMTINWTTSKCGNRVCTTVYCCANENIAKDSQWDRRRSSDFLKERNQLQRTRKLSKDDLLDEEIVLLPSRVYGFVLRSRKWANLHVNDLKPVPKDDTGFDGLEINSGHKRVILGLVRNHYRRKDGAVPDQDDFGFDLVKAKGKGLIFLLHGAPGVGKTSTAECVAALQARPLFPITCGDLGMTPTEVESNLEFNFQLAESWGCVLLLDEADVFLAERSKGDVQRNALVSVFLRALEYYGGILFLTTNRVGTIDEAFRSRIHVNLLYLPLDQIQTDAIWSKHLTRLIRQDKFDVDKEGILAYAQELWKEQKHAHGVAWNGRQIRNAFQTAVALAEQEVLRPSDRPSLNRGSFEIVAKASVDFEKYIQETLGKSTVEYVGLKHLRTDNYEPGADAFGTFNSAQVPASTSTGTYHSGVGFQQQQSVPFQGHGAHHFASSAASYGNPASLGHQYSSHSPSAASIFQGSMQSPPSNQMAYNGAPTTLGGAPTTQIHQLQYGQQQLMQPNGMTGVFLSGFPGQQPSGSPHGLPVNGMQQVSQPVASDLHAQKQMEQYLNTQSNTGAG</sequence>
<dbReference type="InterPro" id="IPR003959">
    <property type="entry name" value="ATPase_AAA_core"/>
</dbReference>
<dbReference type="SMART" id="SM00382">
    <property type="entry name" value="AAA"/>
    <property type="match status" value="1"/>
</dbReference>
<reference evidence="3" key="1">
    <citation type="journal article" date="2020" name="Stud. Mycol.">
        <title>101 Dothideomycetes genomes: a test case for predicting lifestyles and emergence of pathogens.</title>
        <authorList>
            <person name="Haridas S."/>
            <person name="Albert R."/>
            <person name="Binder M."/>
            <person name="Bloem J."/>
            <person name="Labutti K."/>
            <person name="Salamov A."/>
            <person name="Andreopoulos B."/>
            <person name="Baker S."/>
            <person name="Barry K."/>
            <person name="Bills G."/>
            <person name="Bluhm B."/>
            <person name="Cannon C."/>
            <person name="Castanera R."/>
            <person name="Culley D."/>
            <person name="Daum C."/>
            <person name="Ezra D."/>
            <person name="Gonzalez J."/>
            <person name="Henrissat B."/>
            <person name="Kuo A."/>
            <person name="Liang C."/>
            <person name="Lipzen A."/>
            <person name="Lutzoni F."/>
            <person name="Magnuson J."/>
            <person name="Mondo S."/>
            <person name="Nolan M."/>
            <person name="Ohm R."/>
            <person name="Pangilinan J."/>
            <person name="Park H.-J."/>
            <person name="Ramirez L."/>
            <person name="Alfaro M."/>
            <person name="Sun H."/>
            <person name="Tritt A."/>
            <person name="Yoshinaga Y."/>
            <person name="Zwiers L.-H."/>
            <person name="Turgeon B."/>
            <person name="Goodwin S."/>
            <person name="Spatafora J."/>
            <person name="Crous P."/>
            <person name="Grigoriev I."/>
        </authorList>
    </citation>
    <scope>NUCLEOTIDE SEQUENCE</scope>
    <source>
        <strain evidence="3">CBS 627.86</strain>
    </source>
</reference>
<protein>
    <recommendedName>
        <fullName evidence="2">AAA+ ATPase domain-containing protein</fullName>
    </recommendedName>
</protein>
<keyword evidence="4" id="KW-1185">Reference proteome</keyword>
<proteinExistence type="predicted"/>
<dbReference type="Pfam" id="PF23232">
    <property type="entry name" value="AAA_lid_13"/>
    <property type="match status" value="1"/>
</dbReference>
<evidence type="ECO:0000313" key="4">
    <source>
        <dbReference type="Proteomes" id="UP000799770"/>
    </source>
</evidence>
<dbReference type="PANTHER" id="PTHR46411:SF2">
    <property type="entry name" value="AAA+ ATPASE DOMAIN-CONTAINING PROTEIN"/>
    <property type="match status" value="1"/>
</dbReference>
<feature type="domain" description="AAA+ ATPase" evidence="2">
    <location>
        <begin position="667"/>
        <end position="794"/>
    </location>
</feature>
<gene>
    <name evidence="3" type="ORF">BDV96DRAFT_328093</name>
</gene>
<feature type="compositionally biased region" description="Basic and acidic residues" evidence="1">
    <location>
        <begin position="30"/>
        <end position="51"/>
    </location>
</feature>
<dbReference type="Pfam" id="PF22942">
    <property type="entry name" value="DUF7025"/>
    <property type="match status" value="1"/>
</dbReference>